<feature type="signal peptide" evidence="1">
    <location>
        <begin position="1"/>
        <end position="17"/>
    </location>
</feature>
<dbReference type="Gene3D" id="3.15.10.30">
    <property type="entry name" value="Haemolymph juvenile hormone binding protein"/>
    <property type="match status" value="1"/>
</dbReference>
<organism evidence="2 3">
    <name type="scientific">Nicrophorus vespilloides</name>
    <name type="common">Boreal carrion beetle</name>
    <dbReference type="NCBI Taxonomy" id="110193"/>
    <lineage>
        <taxon>Eukaryota</taxon>
        <taxon>Metazoa</taxon>
        <taxon>Ecdysozoa</taxon>
        <taxon>Arthropoda</taxon>
        <taxon>Hexapoda</taxon>
        <taxon>Insecta</taxon>
        <taxon>Pterygota</taxon>
        <taxon>Neoptera</taxon>
        <taxon>Endopterygota</taxon>
        <taxon>Coleoptera</taxon>
        <taxon>Polyphaga</taxon>
        <taxon>Staphyliniformia</taxon>
        <taxon>Silphidae</taxon>
        <taxon>Nicrophorinae</taxon>
        <taxon>Nicrophorus</taxon>
    </lineage>
</organism>
<dbReference type="InterPro" id="IPR038606">
    <property type="entry name" value="To_sf"/>
</dbReference>
<name>A0ABM1N2B6_NICVS</name>
<sequence>MLLILCGAFLLVTIASAETITSVPPYVKQCHEGDAQIINCFIGALHHLQPYLAEGISEIELPPVEPFRMDELSLSLTSGPNGYKVTLSDIDVFGASNYTVTKMKLSENGKPFEAKIKMPELRLTSKYKSSGVLLIIPASGNGTFNGKFQDVTAVVKGTVGFKTKDNQRYMHVDTLMVDIDIKHVRMAVKDVYRNNRIIGEAMNLFLRENGQEVVKAMLPQLRRKLSNLFQSISNQLLTHLPVDIFYVPKVA</sequence>
<accession>A0ABM1N2B6</accession>
<dbReference type="RefSeq" id="XP_017780966.1">
    <property type="nucleotide sequence ID" value="XM_017925477.1"/>
</dbReference>
<dbReference type="InterPro" id="IPR010562">
    <property type="entry name" value="Haemolymph_juvenile_hormone-bd"/>
</dbReference>
<dbReference type="SMART" id="SM00700">
    <property type="entry name" value="JHBP"/>
    <property type="match status" value="1"/>
</dbReference>
<dbReference type="Proteomes" id="UP000695000">
    <property type="component" value="Unplaced"/>
</dbReference>
<dbReference type="Pfam" id="PF06585">
    <property type="entry name" value="JHBP"/>
    <property type="match status" value="1"/>
</dbReference>
<evidence type="ECO:0000313" key="3">
    <source>
        <dbReference type="RefSeq" id="XP_017780966.1"/>
    </source>
</evidence>
<proteinExistence type="predicted"/>
<dbReference type="PANTHER" id="PTHR11008">
    <property type="entry name" value="PROTEIN TAKEOUT-LIKE PROTEIN"/>
    <property type="match status" value="1"/>
</dbReference>
<protein>
    <submittedName>
        <fullName evidence="3">Uncharacterized protein LOC108565831</fullName>
    </submittedName>
</protein>
<dbReference type="GeneID" id="108565831"/>
<dbReference type="PANTHER" id="PTHR11008:SF41">
    <property type="entry name" value="RE70318P"/>
    <property type="match status" value="1"/>
</dbReference>
<keyword evidence="1" id="KW-0732">Signal</keyword>
<keyword evidence="2" id="KW-1185">Reference proteome</keyword>
<evidence type="ECO:0000256" key="1">
    <source>
        <dbReference type="SAM" id="SignalP"/>
    </source>
</evidence>
<reference evidence="3" key="1">
    <citation type="submission" date="2025-08" db="UniProtKB">
        <authorList>
            <consortium name="RefSeq"/>
        </authorList>
    </citation>
    <scope>IDENTIFICATION</scope>
    <source>
        <tissue evidence="3">Whole Larva</tissue>
    </source>
</reference>
<feature type="chain" id="PRO_5046293262" evidence="1">
    <location>
        <begin position="18"/>
        <end position="251"/>
    </location>
</feature>
<evidence type="ECO:0000313" key="2">
    <source>
        <dbReference type="Proteomes" id="UP000695000"/>
    </source>
</evidence>
<gene>
    <name evidence="3" type="primary">LOC108565831</name>
</gene>